<dbReference type="AlphaFoldDB" id="A0A9N7UBH4"/>
<reference evidence="2" key="1">
    <citation type="submission" date="2020-03" db="EMBL/GenBank/DDBJ databases">
        <authorList>
            <person name="Weist P."/>
        </authorList>
    </citation>
    <scope>NUCLEOTIDE SEQUENCE</scope>
</reference>
<organism evidence="2 3">
    <name type="scientific">Pleuronectes platessa</name>
    <name type="common">European plaice</name>
    <dbReference type="NCBI Taxonomy" id="8262"/>
    <lineage>
        <taxon>Eukaryota</taxon>
        <taxon>Metazoa</taxon>
        <taxon>Chordata</taxon>
        <taxon>Craniata</taxon>
        <taxon>Vertebrata</taxon>
        <taxon>Euteleostomi</taxon>
        <taxon>Actinopterygii</taxon>
        <taxon>Neopterygii</taxon>
        <taxon>Teleostei</taxon>
        <taxon>Neoteleostei</taxon>
        <taxon>Acanthomorphata</taxon>
        <taxon>Carangaria</taxon>
        <taxon>Pleuronectiformes</taxon>
        <taxon>Pleuronectoidei</taxon>
        <taxon>Pleuronectidae</taxon>
        <taxon>Pleuronectes</taxon>
    </lineage>
</organism>
<evidence type="ECO:0000313" key="3">
    <source>
        <dbReference type="Proteomes" id="UP001153269"/>
    </source>
</evidence>
<comment type="caution">
    <text evidence="2">The sequence shown here is derived from an EMBL/GenBank/DDBJ whole genome shotgun (WGS) entry which is preliminary data.</text>
</comment>
<keyword evidence="3" id="KW-1185">Reference proteome</keyword>
<feature type="region of interest" description="Disordered" evidence="1">
    <location>
        <begin position="66"/>
        <end position="114"/>
    </location>
</feature>
<protein>
    <submittedName>
        <fullName evidence="2">Uncharacterized protein</fullName>
    </submittedName>
</protein>
<evidence type="ECO:0000256" key="1">
    <source>
        <dbReference type="SAM" id="MobiDB-lite"/>
    </source>
</evidence>
<feature type="compositionally biased region" description="Pro residues" evidence="1">
    <location>
        <begin position="104"/>
        <end position="114"/>
    </location>
</feature>
<feature type="region of interest" description="Disordered" evidence="1">
    <location>
        <begin position="29"/>
        <end position="53"/>
    </location>
</feature>
<sequence>MSEGPRTPEPTQPSFPFPPLNMLFNFTQKNSEPRRTTHTHFKNTIQTRDRHEGDIVRRVKVTGVTHSGQTKEGCGGGIKAVGEKEQDSTTPVSPREACTTWEEAPPPQPAPGLI</sequence>
<name>A0A9N7UBH4_PLEPL</name>
<evidence type="ECO:0000313" key="2">
    <source>
        <dbReference type="EMBL" id="CAB1427199.1"/>
    </source>
</evidence>
<dbReference type="Proteomes" id="UP001153269">
    <property type="component" value="Unassembled WGS sequence"/>
</dbReference>
<gene>
    <name evidence="2" type="ORF">PLEPLA_LOCUS15137</name>
</gene>
<dbReference type="EMBL" id="CADEAL010000950">
    <property type="protein sequence ID" value="CAB1427199.1"/>
    <property type="molecule type" value="Genomic_DNA"/>
</dbReference>
<proteinExistence type="predicted"/>
<accession>A0A9N7UBH4</accession>